<dbReference type="OrthoDB" id="9775208at2"/>
<dbReference type="GO" id="GO:0016758">
    <property type="term" value="F:hexosyltransferase activity"/>
    <property type="evidence" value="ECO:0007669"/>
    <property type="project" value="TreeGrafter"/>
</dbReference>
<dbReference type="InterPro" id="IPR050194">
    <property type="entry name" value="Glycosyltransferase_grp1"/>
</dbReference>
<evidence type="ECO:0000259" key="1">
    <source>
        <dbReference type="Pfam" id="PF00534"/>
    </source>
</evidence>
<dbReference type="PANTHER" id="PTHR45947">
    <property type="entry name" value="SULFOQUINOVOSYL TRANSFERASE SQD2"/>
    <property type="match status" value="1"/>
</dbReference>
<evidence type="ECO:0000313" key="3">
    <source>
        <dbReference type="Proteomes" id="UP000288279"/>
    </source>
</evidence>
<proteinExistence type="predicted"/>
<accession>A0A432ZKF8</accession>
<dbReference type="CDD" id="cd03801">
    <property type="entry name" value="GT4_PimA-like"/>
    <property type="match status" value="1"/>
</dbReference>
<protein>
    <recommendedName>
        <fullName evidence="1">Glycosyl transferase family 1 domain-containing protein</fullName>
    </recommendedName>
</protein>
<dbReference type="PANTHER" id="PTHR45947:SF3">
    <property type="entry name" value="SULFOQUINOVOSYL TRANSFERASE SQD2"/>
    <property type="match status" value="1"/>
</dbReference>
<dbReference type="Gene3D" id="3.40.50.2000">
    <property type="entry name" value="Glycogen Phosphorylase B"/>
    <property type="match status" value="2"/>
</dbReference>
<dbReference type="RefSeq" id="WP_126826601.1">
    <property type="nucleotide sequence ID" value="NZ_PIQG01000002.1"/>
</dbReference>
<sequence length="366" mass="41627">MTLNNRCNSKKILLTFREGADGSGPFNSHKRILISQLASEFQFESLVIPKGKLGVFNFRLIKTLYTRIKEERPDLVHFSGLQLEGFYVSLACYICGVKSVCAVRGSSLEANDIGITKKIVLAIYEFASLLFSNMIYANSRYVSNWGRFNWFKHKFKGVIYNLPPSDRLRDNFLDKQKFRSLIRKQLKISDEALVFIYTGRVTKDKGADILFKLIESKVFSENVHLLILGSGPEYSRILELSIKSDVTCNVHMFEYIEDVIPYLLSADVFISCSKHETLGNSIIEAGFCELPVIAKRTGGIPEIVIDEESGLLVGTDSYKDYRGAITRLAESKNLRLVFGNNARKHVMKVFDHARIIEELRQIYSKC</sequence>
<feature type="domain" description="Glycosyl transferase family 1" evidence="1">
    <location>
        <begin position="181"/>
        <end position="345"/>
    </location>
</feature>
<dbReference type="EMBL" id="PIQG01000002">
    <property type="protein sequence ID" value="RUO78393.1"/>
    <property type="molecule type" value="Genomic_DNA"/>
</dbReference>
<comment type="caution">
    <text evidence="2">The sequence shown here is derived from an EMBL/GenBank/DDBJ whole genome shotgun (WGS) entry which is preliminary data.</text>
</comment>
<evidence type="ECO:0000313" key="2">
    <source>
        <dbReference type="EMBL" id="RUO78393.1"/>
    </source>
</evidence>
<organism evidence="2 3">
    <name type="scientific">Pseudidiomarina taiwanensis</name>
    <dbReference type="NCBI Taxonomy" id="337250"/>
    <lineage>
        <taxon>Bacteria</taxon>
        <taxon>Pseudomonadati</taxon>
        <taxon>Pseudomonadota</taxon>
        <taxon>Gammaproteobacteria</taxon>
        <taxon>Alteromonadales</taxon>
        <taxon>Idiomarinaceae</taxon>
        <taxon>Pseudidiomarina</taxon>
    </lineage>
</organism>
<dbReference type="Proteomes" id="UP000288279">
    <property type="component" value="Unassembled WGS sequence"/>
</dbReference>
<reference evidence="2 3" key="1">
    <citation type="journal article" date="2011" name="Front. Microbiol.">
        <title>Genomic signatures of strain selection and enhancement in Bacillus atrophaeus var. globigii, a historical biowarfare simulant.</title>
        <authorList>
            <person name="Gibbons H.S."/>
            <person name="Broomall S.M."/>
            <person name="McNew L.A."/>
            <person name="Daligault H."/>
            <person name="Chapman C."/>
            <person name="Bruce D."/>
            <person name="Karavis M."/>
            <person name="Krepps M."/>
            <person name="McGregor P.A."/>
            <person name="Hong C."/>
            <person name="Park K.H."/>
            <person name="Akmal A."/>
            <person name="Feldman A."/>
            <person name="Lin J.S."/>
            <person name="Chang W.E."/>
            <person name="Higgs B.W."/>
            <person name="Demirev P."/>
            <person name="Lindquist J."/>
            <person name="Liem A."/>
            <person name="Fochler E."/>
            <person name="Read T.D."/>
            <person name="Tapia R."/>
            <person name="Johnson S."/>
            <person name="Bishop-Lilly K.A."/>
            <person name="Detter C."/>
            <person name="Han C."/>
            <person name="Sozhamannan S."/>
            <person name="Rosenzweig C.N."/>
            <person name="Skowronski E.W."/>
        </authorList>
    </citation>
    <scope>NUCLEOTIDE SEQUENCE [LARGE SCALE GENOMIC DNA]</scope>
    <source>
        <strain evidence="2 3">PIT1</strain>
    </source>
</reference>
<dbReference type="AlphaFoldDB" id="A0A432ZKF8"/>
<dbReference type="SUPFAM" id="SSF53756">
    <property type="entry name" value="UDP-Glycosyltransferase/glycogen phosphorylase"/>
    <property type="match status" value="1"/>
</dbReference>
<name>A0A432ZKF8_9GAMM</name>
<dbReference type="Pfam" id="PF00534">
    <property type="entry name" value="Glycos_transf_1"/>
    <property type="match status" value="1"/>
</dbReference>
<keyword evidence="3" id="KW-1185">Reference proteome</keyword>
<dbReference type="InterPro" id="IPR001296">
    <property type="entry name" value="Glyco_trans_1"/>
</dbReference>
<gene>
    <name evidence="2" type="ORF">CWI83_05020</name>
</gene>